<feature type="active site" description="Nucleophile" evidence="5">
    <location>
        <position position="51"/>
    </location>
</feature>
<evidence type="ECO:0000256" key="2">
    <source>
        <dbReference type="ARBA" id="ARBA00005642"/>
    </source>
</evidence>
<keyword evidence="4 5" id="KW-0413">Isomerase</keyword>
<dbReference type="InterPro" id="IPR002501">
    <property type="entry name" value="PsdUridine_synth_N"/>
</dbReference>
<dbReference type="CDD" id="cd02573">
    <property type="entry name" value="PseudoU_synth_EcTruB"/>
    <property type="match status" value="1"/>
</dbReference>
<dbReference type="InterPro" id="IPR032819">
    <property type="entry name" value="TruB_C"/>
</dbReference>
<dbReference type="Pfam" id="PF09157">
    <property type="entry name" value="TruB-C_2"/>
    <property type="match status" value="1"/>
</dbReference>
<dbReference type="Pfam" id="PF16198">
    <property type="entry name" value="TruB_C_2"/>
    <property type="match status" value="1"/>
</dbReference>
<feature type="domain" description="Pseudouridine synthase II N-terminal" evidence="7">
    <location>
        <begin position="36"/>
        <end position="184"/>
    </location>
</feature>
<reference evidence="10 11" key="1">
    <citation type="journal article" date="2016" name="Microbes Environ.">
        <title>Phylogenetically diverse aerobic anoxygenic phototrophic bacteria isolated from epilithic biofilms in Tama river, Japan.</title>
        <authorList>
            <person name="Hirose S."/>
            <person name="Matsuura K."/>
            <person name="Haruta S."/>
        </authorList>
    </citation>
    <scope>NUCLEOTIDE SEQUENCE [LARGE SCALE GENOMIC DNA]</scope>
    <source>
        <strain evidence="10 11">S08</strain>
    </source>
</reference>
<keyword evidence="11" id="KW-1185">Reference proteome</keyword>
<protein>
    <recommendedName>
        <fullName evidence="5">tRNA pseudouridine synthase B</fullName>
        <ecNumber evidence="5">5.4.99.25</ecNumber>
    </recommendedName>
    <alternativeName>
        <fullName evidence="5">tRNA pseudouridine(55) synthase</fullName>
        <shortName evidence="5">Psi55 synthase</shortName>
    </alternativeName>
    <alternativeName>
        <fullName evidence="5">tRNA pseudouridylate synthase</fullName>
    </alternativeName>
    <alternativeName>
        <fullName evidence="5">tRNA-uridine isomerase</fullName>
    </alternativeName>
</protein>
<keyword evidence="3 5" id="KW-0819">tRNA processing</keyword>
<dbReference type="NCBIfam" id="TIGR00431">
    <property type="entry name" value="TruB"/>
    <property type="match status" value="1"/>
</dbReference>
<feature type="domain" description="tRNA pseudouridine synthase II TruB subfamily 1 C-terminal" evidence="8">
    <location>
        <begin position="248"/>
        <end position="309"/>
    </location>
</feature>
<dbReference type="RefSeq" id="WP_244456986.1">
    <property type="nucleotide sequence ID" value="NZ_AP025637.1"/>
</dbReference>
<evidence type="ECO:0000259" key="8">
    <source>
        <dbReference type="Pfam" id="PF09157"/>
    </source>
</evidence>
<feature type="domain" description="tRNA pseudouridylate synthase B C-terminal" evidence="9">
    <location>
        <begin position="185"/>
        <end position="225"/>
    </location>
</feature>
<dbReference type="Gene3D" id="3.30.2350.10">
    <property type="entry name" value="Pseudouridine synthase"/>
    <property type="match status" value="1"/>
</dbReference>
<dbReference type="InterPro" id="IPR015240">
    <property type="entry name" value="tRNA_sdUridine_synth_fam1_C"/>
</dbReference>
<evidence type="ECO:0000256" key="6">
    <source>
        <dbReference type="SAM" id="MobiDB-lite"/>
    </source>
</evidence>
<evidence type="ECO:0000313" key="10">
    <source>
        <dbReference type="EMBL" id="BDG74880.1"/>
    </source>
</evidence>
<evidence type="ECO:0000256" key="1">
    <source>
        <dbReference type="ARBA" id="ARBA00000385"/>
    </source>
</evidence>
<dbReference type="Pfam" id="PF01509">
    <property type="entry name" value="TruB_N"/>
    <property type="match status" value="1"/>
</dbReference>
<evidence type="ECO:0000259" key="9">
    <source>
        <dbReference type="Pfam" id="PF16198"/>
    </source>
</evidence>
<dbReference type="Proteomes" id="UP000831327">
    <property type="component" value="Chromosome"/>
</dbReference>
<evidence type="ECO:0000313" key="11">
    <source>
        <dbReference type="Proteomes" id="UP000831327"/>
    </source>
</evidence>
<evidence type="ECO:0000256" key="4">
    <source>
        <dbReference type="ARBA" id="ARBA00023235"/>
    </source>
</evidence>
<comment type="catalytic activity">
    <reaction evidence="1 5">
        <text>uridine(55) in tRNA = pseudouridine(55) in tRNA</text>
        <dbReference type="Rhea" id="RHEA:42532"/>
        <dbReference type="Rhea" id="RHEA-COMP:10101"/>
        <dbReference type="Rhea" id="RHEA-COMP:10102"/>
        <dbReference type="ChEBI" id="CHEBI:65314"/>
        <dbReference type="ChEBI" id="CHEBI:65315"/>
        <dbReference type="EC" id="5.4.99.25"/>
    </reaction>
</comment>
<accession>A0ABN6P8H3</accession>
<dbReference type="InterPro" id="IPR020103">
    <property type="entry name" value="PsdUridine_synth_cat_dom_sf"/>
</dbReference>
<dbReference type="PANTHER" id="PTHR13767:SF2">
    <property type="entry name" value="PSEUDOURIDYLATE SYNTHASE TRUB1"/>
    <property type="match status" value="1"/>
</dbReference>
<dbReference type="SUPFAM" id="SSF55120">
    <property type="entry name" value="Pseudouridine synthase"/>
    <property type="match status" value="1"/>
</dbReference>
<comment type="similarity">
    <text evidence="2 5">Belongs to the pseudouridine synthase TruB family. Type 1 subfamily.</text>
</comment>
<evidence type="ECO:0000259" key="7">
    <source>
        <dbReference type="Pfam" id="PF01509"/>
    </source>
</evidence>
<evidence type="ECO:0000256" key="3">
    <source>
        <dbReference type="ARBA" id="ARBA00022694"/>
    </source>
</evidence>
<dbReference type="InterPro" id="IPR014780">
    <property type="entry name" value="tRNA_psdUridine_synth_TruB"/>
</dbReference>
<proteinExistence type="inferred from homology"/>
<evidence type="ECO:0000256" key="5">
    <source>
        <dbReference type="HAMAP-Rule" id="MF_01080"/>
    </source>
</evidence>
<comment type="function">
    <text evidence="5">Responsible for synthesis of pseudouridine from uracil-55 in the psi GC loop of transfer RNAs.</text>
</comment>
<gene>
    <name evidence="5 10" type="primary">truB</name>
    <name evidence="10" type="ORF">Rmf_48090</name>
</gene>
<organism evidence="10 11">
    <name type="scientific">Roseomonas fluvialis</name>
    <dbReference type="NCBI Taxonomy" id="1750527"/>
    <lineage>
        <taxon>Bacteria</taxon>
        <taxon>Pseudomonadati</taxon>
        <taxon>Pseudomonadota</taxon>
        <taxon>Alphaproteobacteria</taxon>
        <taxon>Acetobacterales</taxon>
        <taxon>Roseomonadaceae</taxon>
        <taxon>Roseomonas</taxon>
    </lineage>
</organism>
<name>A0ABN6P8H3_9PROT</name>
<feature type="region of interest" description="Disordered" evidence="6">
    <location>
        <begin position="310"/>
        <end position="342"/>
    </location>
</feature>
<dbReference type="EC" id="5.4.99.25" evidence="5"/>
<dbReference type="PANTHER" id="PTHR13767">
    <property type="entry name" value="TRNA-PSEUDOURIDINE SYNTHASE"/>
    <property type="match status" value="1"/>
</dbReference>
<dbReference type="HAMAP" id="MF_01080">
    <property type="entry name" value="TruB_bact"/>
    <property type="match status" value="1"/>
</dbReference>
<dbReference type="EMBL" id="AP025637">
    <property type="protein sequence ID" value="BDG74880.1"/>
    <property type="molecule type" value="Genomic_DNA"/>
</dbReference>
<sequence>MAHHRHRKPKGRPLDGWLIIDKPTAIGSTDVVAICKRAFQAQKCGHGGTLDPLATGVLPIAFGAATKTVPYVMDGTKQYRFTLKLGEARDSDDADGNVIGTSDARPTDDQLRAALPAFIGDILQVPPIYSAIKIAGERAYDLARAGEAVELAPRPARVDRFELIDRPDGDTAVFFVESGKGVYMRSLARDVAKACGTLGHIAALRRMRVGPFHEKDAVALDRIAVSGDTPPPSPDLLLPVTTALADIPALALTEAEAARLSFGQPIPLVELMGRVPREANPDGGLARAMAGGRLMGLARFDEGLLKPERWLDQGGSEAQRRPRGAAPADIIAEGDNPGQHEG</sequence>